<evidence type="ECO:0000256" key="1">
    <source>
        <dbReference type="SAM" id="MobiDB-lite"/>
    </source>
</evidence>
<accession>A0A0C3GGG1</accession>
<evidence type="ECO:0000313" key="3">
    <source>
        <dbReference type="Proteomes" id="UP000054321"/>
    </source>
</evidence>
<sequence length="309" mass="34213">MSGEGSSASARRDTVVRRPEGLGDLPGESQQQQRQEHDTSTHKGKGKATEPIRQLIMESTGSSSVPQMPAGMKLKGNENYGTWKNNMLNLAIGAGLASHYMPRKMYPKPREITDDNFESATAEECQAWMDWETRDKRALYALSVNITSGSQGVIRNCKTAQSAWNTLQAAFEDKGGMLIYQTMERLIQLKCDVQPSVEKYTIAFRECVSRLEGLEAPMPYIHVITLFVMGAAKSFPAWAERQRHQTLGSLSMNTPAAVLEDLITDLLDADRARNKTAKPSGSALLKGKGGKGKKCKHCHQEDPRHSEKD</sequence>
<feature type="compositionally biased region" description="Basic residues" evidence="1">
    <location>
        <begin position="288"/>
        <end position="297"/>
    </location>
</feature>
<dbReference type="HOGENOM" id="CLU_900452_0_0_1"/>
<dbReference type="EMBL" id="KN832887">
    <property type="protein sequence ID" value="KIM95235.1"/>
    <property type="molecule type" value="Genomic_DNA"/>
</dbReference>
<organism evidence="2 3">
    <name type="scientific">Oidiodendron maius (strain Zn)</name>
    <dbReference type="NCBI Taxonomy" id="913774"/>
    <lineage>
        <taxon>Eukaryota</taxon>
        <taxon>Fungi</taxon>
        <taxon>Dikarya</taxon>
        <taxon>Ascomycota</taxon>
        <taxon>Pezizomycotina</taxon>
        <taxon>Leotiomycetes</taxon>
        <taxon>Leotiomycetes incertae sedis</taxon>
        <taxon>Myxotrichaceae</taxon>
        <taxon>Oidiodendron</taxon>
    </lineage>
</organism>
<dbReference type="InParanoid" id="A0A0C3GGG1"/>
<keyword evidence="3" id="KW-1185">Reference proteome</keyword>
<evidence type="ECO:0008006" key="4">
    <source>
        <dbReference type="Google" id="ProtNLM"/>
    </source>
</evidence>
<feature type="region of interest" description="Disordered" evidence="1">
    <location>
        <begin position="1"/>
        <end position="50"/>
    </location>
</feature>
<reference evidence="3" key="2">
    <citation type="submission" date="2015-01" db="EMBL/GenBank/DDBJ databases">
        <title>Evolutionary Origins and Diversification of the Mycorrhizal Mutualists.</title>
        <authorList>
            <consortium name="DOE Joint Genome Institute"/>
            <consortium name="Mycorrhizal Genomics Consortium"/>
            <person name="Kohler A."/>
            <person name="Kuo A."/>
            <person name="Nagy L.G."/>
            <person name="Floudas D."/>
            <person name="Copeland A."/>
            <person name="Barry K.W."/>
            <person name="Cichocki N."/>
            <person name="Veneault-Fourrey C."/>
            <person name="LaButti K."/>
            <person name="Lindquist E.A."/>
            <person name="Lipzen A."/>
            <person name="Lundell T."/>
            <person name="Morin E."/>
            <person name="Murat C."/>
            <person name="Riley R."/>
            <person name="Ohm R."/>
            <person name="Sun H."/>
            <person name="Tunlid A."/>
            <person name="Henrissat B."/>
            <person name="Grigoriev I.V."/>
            <person name="Hibbett D.S."/>
            <person name="Martin F."/>
        </authorList>
    </citation>
    <scope>NUCLEOTIDE SEQUENCE [LARGE SCALE GENOMIC DNA]</scope>
    <source>
        <strain evidence="3">Zn</strain>
    </source>
</reference>
<gene>
    <name evidence="2" type="ORF">OIDMADRAFT_59717</name>
</gene>
<feature type="compositionally biased region" description="Basic and acidic residues" evidence="1">
    <location>
        <begin position="298"/>
        <end position="309"/>
    </location>
</feature>
<dbReference type="Proteomes" id="UP000054321">
    <property type="component" value="Unassembled WGS sequence"/>
</dbReference>
<name>A0A0C3GGG1_OIDMZ</name>
<feature type="compositionally biased region" description="Basic and acidic residues" evidence="1">
    <location>
        <begin position="10"/>
        <end position="21"/>
    </location>
</feature>
<dbReference type="Pfam" id="PF14223">
    <property type="entry name" value="Retrotran_gag_2"/>
    <property type="match status" value="1"/>
</dbReference>
<dbReference type="OrthoDB" id="3598000at2759"/>
<proteinExistence type="predicted"/>
<evidence type="ECO:0000313" key="2">
    <source>
        <dbReference type="EMBL" id="KIM95235.1"/>
    </source>
</evidence>
<feature type="region of interest" description="Disordered" evidence="1">
    <location>
        <begin position="274"/>
        <end position="309"/>
    </location>
</feature>
<dbReference type="AlphaFoldDB" id="A0A0C3GGG1"/>
<protein>
    <recommendedName>
        <fullName evidence="4">Retrotransposon Copia-like N-terminal domain-containing protein</fullName>
    </recommendedName>
</protein>
<reference evidence="2 3" key="1">
    <citation type="submission" date="2014-04" db="EMBL/GenBank/DDBJ databases">
        <authorList>
            <consortium name="DOE Joint Genome Institute"/>
            <person name="Kuo A."/>
            <person name="Martino E."/>
            <person name="Perotto S."/>
            <person name="Kohler A."/>
            <person name="Nagy L.G."/>
            <person name="Floudas D."/>
            <person name="Copeland A."/>
            <person name="Barry K.W."/>
            <person name="Cichocki N."/>
            <person name="Veneault-Fourrey C."/>
            <person name="LaButti K."/>
            <person name="Lindquist E.A."/>
            <person name="Lipzen A."/>
            <person name="Lundell T."/>
            <person name="Morin E."/>
            <person name="Murat C."/>
            <person name="Sun H."/>
            <person name="Tunlid A."/>
            <person name="Henrissat B."/>
            <person name="Grigoriev I.V."/>
            <person name="Hibbett D.S."/>
            <person name="Martin F."/>
            <person name="Nordberg H.P."/>
            <person name="Cantor M.N."/>
            <person name="Hua S.X."/>
        </authorList>
    </citation>
    <scope>NUCLEOTIDE SEQUENCE [LARGE SCALE GENOMIC DNA]</scope>
    <source>
        <strain evidence="2 3">Zn</strain>
    </source>
</reference>